<keyword evidence="2" id="KW-0067">ATP-binding</keyword>
<evidence type="ECO:0000256" key="2">
    <source>
        <dbReference type="ARBA" id="ARBA00022840"/>
    </source>
</evidence>
<dbReference type="Pfam" id="PF06505">
    <property type="entry name" value="XylR_N"/>
    <property type="match status" value="1"/>
</dbReference>
<dbReference type="PROSITE" id="PS00676">
    <property type="entry name" value="SIGMA54_INTERACT_2"/>
    <property type="match status" value="1"/>
</dbReference>
<dbReference type="GO" id="GO:0006355">
    <property type="term" value="P:regulation of DNA-templated transcription"/>
    <property type="evidence" value="ECO:0007669"/>
    <property type="project" value="InterPro"/>
</dbReference>
<dbReference type="Pfam" id="PF00158">
    <property type="entry name" value="Sigma54_activat"/>
    <property type="match status" value="1"/>
</dbReference>
<dbReference type="Gene3D" id="1.10.10.60">
    <property type="entry name" value="Homeodomain-like"/>
    <property type="match status" value="1"/>
</dbReference>
<dbReference type="PROSITE" id="PS00675">
    <property type="entry name" value="SIGMA54_INTERACT_1"/>
    <property type="match status" value="1"/>
</dbReference>
<comment type="caution">
    <text evidence="7">The sequence shown here is derived from an EMBL/GenBank/DDBJ whole genome shotgun (WGS) entry which is preliminary data.</text>
</comment>
<dbReference type="PANTHER" id="PTHR32071">
    <property type="entry name" value="TRANSCRIPTIONAL REGULATORY PROTEIN"/>
    <property type="match status" value="1"/>
</dbReference>
<evidence type="ECO:0000256" key="5">
    <source>
        <dbReference type="ARBA" id="ARBA00023163"/>
    </source>
</evidence>
<keyword evidence="8" id="KW-1185">Reference proteome</keyword>
<dbReference type="GO" id="GO:0043565">
    <property type="term" value="F:sequence-specific DNA binding"/>
    <property type="evidence" value="ECO:0007669"/>
    <property type="project" value="InterPro"/>
</dbReference>
<dbReference type="SUPFAM" id="SSF111126">
    <property type="entry name" value="Ligand-binding domain in the NO signalling and Golgi transport"/>
    <property type="match status" value="1"/>
</dbReference>
<sequence>MVQQRLIEQFNLRARLRFNIDRGEIWLDENRMLLLHARAMGALRRELFDSLGVERARGLLIRMGFASGQQDAELAKKLYGAGEPYDVFRIGPELHAFEGLVKATITQAELDWERGSFIGEVDWENAWEADSHLQQFGIGDDPACWSLVGYASGYVTQFFNRFIVFRETTCIAKGDHQCHIVGKPAEAWGDDAYLDYFKPDNLQGQLDEMREELSRLRQCAVEPAGNLIGASCGFRAAFDLVSKAASSPITVLLLGETGVGKEMFARWIHEHGSRSAQPFVAVNCAAIPHDLIESELFGVQKGAYTGAQSSRPGRFERAHGGTLFLDEVGDLSPAAQVKLLRVLQTGEVERLGDEQTRKIDVRLVAATNVDLQQAIADGRFRADLYYRLATYPVVIPPLRERRSDISLLAASLLEKYQASYHKKLQGISDGAMQALMAYQWPGNVRELENLIERGVLLAPNGGLIEIDHLFAGGAPVIAGGAGVDHAGVVGNEDEASRSRLCEAILHDGFQLQQHEAQLLELAVRRANGNLTHAARLLGITRRQLAYRLRQSAIPSA</sequence>
<accession>A0A323V0K7</accession>
<dbReference type="PROSITE" id="PS50045">
    <property type="entry name" value="SIGMA54_INTERACT_4"/>
    <property type="match status" value="1"/>
</dbReference>
<dbReference type="EMBL" id="QKOE01000005">
    <property type="protein sequence ID" value="PZA16966.1"/>
    <property type="molecule type" value="Genomic_DNA"/>
</dbReference>
<dbReference type="Pfam" id="PF02954">
    <property type="entry name" value="HTH_8"/>
    <property type="match status" value="1"/>
</dbReference>
<dbReference type="InterPro" id="IPR002197">
    <property type="entry name" value="HTH_Fis"/>
</dbReference>
<dbReference type="PRINTS" id="PR01590">
    <property type="entry name" value="HTHFIS"/>
</dbReference>
<dbReference type="InterPro" id="IPR027417">
    <property type="entry name" value="P-loop_NTPase"/>
</dbReference>
<dbReference type="Pfam" id="PF25601">
    <property type="entry name" value="AAA_lid_14"/>
    <property type="match status" value="1"/>
</dbReference>
<keyword evidence="4" id="KW-0238">DNA-binding</keyword>
<proteinExistence type="predicted"/>
<reference evidence="7 8" key="1">
    <citation type="submission" date="2018-06" db="EMBL/GenBank/DDBJ databases">
        <title>Azoarcus communis strain SWub3 genome.</title>
        <authorList>
            <person name="Zorraquino Salvo V."/>
            <person name="Toubiana D."/>
            <person name="Blumwald E."/>
        </authorList>
    </citation>
    <scope>NUCLEOTIDE SEQUENCE [LARGE SCALE GENOMIC DNA]</scope>
    <source>
        <strain evidence="7 8">SWub3</strain>
    </source>
</reference>
<dbReference type="InterPro" id="IPR058031">
    <property type="entry name" value="AAA_lid_NorR"/>
</dbReference>
<dbReference type="AlphaFoldDB" id="A0A323V0K7"/>
<dbReference type="FunFam" id="3.40.50.300:FF:000006">
    <property type="entry name" value="DNA-binding transcriptional regulator NtrC"/>
    <property type="match status" value="1"/>
</dbReference>
<evidence type="ECO:0000256" key="4">
    <source>
        <dbReference type="ARBA" id="ARBA00023125"/>
    </source>
</evidence>
<evidence type="ECO:0000256" key="3">
    <source>
        <dbReference type="ARBA" id="ARBA00023015"/>
    </source>
</evidence>
<feature type="domain" description="Sigma-54 factor interaction" evidence="6">
    <location>
        <begin position="227"/>
        <end position="456"/>
    </location>
</feature>
<keyword evidence="3" id="KW-0805">Transcription regulation</keyword>
<dbReference type="PROSITE" id="PS00688">
    <property type="entry name" value="SIGMA54_INTERACT_3"/>
    <property type="match status" value="1"/>
</dbReference>
<dbReference type="Proteomes" id="UP000248259">
    <property type="component" value="Unassembled WGS sequence"/>
</dbReference>
<dbReference type="InterPro" id="IPR024096">
    <property type="entry name" value="NO_sig/Golgi_transp_ligand-bd"/>
</dbReference>
<dbReference type="InterPro" id="IPR025944">
    <property type="entry name" value="Sigma_54_int_dom_CS"/>
</dbReference>
<dbReference type="SUPFAM" id="SSF46689">
    <property type="entry name" value="Homeodomain-like"/>
    <property type="match status" value="1"/>
</dbReference>
<protein>
    <submittedName>
        <fullName evidence="7">Sigma-54-dependent Fis family transcriptional regulator</fullName>
    </submittedName>
</protein>
<dbReference type="SMART" id="SM00382">
    <property type="entry name" value="AAA"/>
    <property type="match status" value="1"/>
</dbReference>
<dbReference type="SUPFAM" id="SSF52540">
    <property type="entry name" value="P-loop containing nucleoside triphosphate hydrolases"/>
    <property type="match status" value="1"/>
</dbReference>
<dbReference type="SMART" id="SM00989">
    <property type="entry name" value="V4R"/>
    <property type="match status" value="1"/>
</dbReference>
<dbReference type="InterPro" id="IPR004096">
    <property type="entry name" value="V4R"/>
</dbReference>
<dbReference type="InterPro" id="IPR009057">
    <property type="entry name" value="Homeodomain-like_sf"/>
</dbReference>
<dbReference type="InterPro" id="IPR003593">
    <property type="entry name" value="AAA+_ATPase"/>
</dbReference>
<keyword evidence="5" id="KW-0804">Transcription</keyword>
<organism evidence="7 8">
    <name type="scientific">Parazoarcus communis SWub3 = DSM 12120</name>
    <dbReference type="NCBI Taxonomy" id="1121029"/>
    <lineage>
        <taxon>Bacteria</taxon>
        <taxon>Pseudomonadati</taxon>
        <taxon>Pseudomonadota</taxon>
        <taxon>Betaproteobacteria</taxon>
        <taxon>Rhodocyclales</taxon>
        <taxon>Zoogloeaceae</taxon>
        <taxon>Parazoarcus</taxon>
    </lineage>
</organism>
<dbReference type="GO" id="GO:0005524">
    <property type="term" value="F:ATP binding"/>
    <property type="evidence" value="ECO:0007669"/>
    <property type="project" value="UniProtKB-KW"/>
</dbReference>
<dbReference type="InterPro" id="IPR002078">
    <property type="entry name" value="Sigma_54_int"/>
</dbReference>
<keyword evidence="1" id="KW-0547">Nucleotide-binding</keyword>
<dbReference type="Gene3D" id="3.30.1380.20">
    <property type="entry name" value="Trafficking protein particle complex subunit 3"/>
    <property type="match status" value="1"/>
</dbReference>
<evidence type="ECO:0000313" key="7">
    <source>
        <dbReference type="EMBL" id="PZA16966.1"/>
    </source>
</evidence>
<dbReference type="RefSeq" id="WP_110524190.1">
    <property type="nucleotide sequence ID" value="NZ_QKOE01000005.1"/>
</dbReference>
<evidence type="ECO:0000256" key="1">
    <source>
        <dbReference type="ARBA" id="ARBA00022741"/>
    </source>
</evidence>
<evidence type="ECO:0000313" key="8">
    <source>
        <dbReference type="Proteomes" id="UP000248259"/>
    </source>
</evidence>
<gene>
    <name evidence="7" type="ORF">DNK49_10020</name>
</gene>
<dbReference type="InterPro" id="IPR010523">
    <property type="entry name" value="XylR_N"/>
</dbReference>
<dbReference type="Gene3D" id="1.10.8.60">
    <property type="match status" value="1"/>
</dbReference>
<name>A0A323V0K7_9RHOO</name>
<dbReference type="Pfam" id="PF02830">
    <property type="entry name" value="V4R"/>
    <property type="match status" value="1"/>
</dbReference>
<dbReference type="CDD" id="cd00009">
    <property type="entry name" value="AAA"/>
    <property type="match status" value="1"/>
</dbReference>
<dbReference type="InterPro" id="IPR025943">
    <property type="entry name" value="Sigma_54_int_dom_ATP-bd_2"/>
</dbReference>
<dbReference type="Gene3D" id="3.40.50.300">
    <property type="entry name" value="P-loop containing nucleotide triphosphate hydrolases"/>
    <property type="match status" value="1"/>
</dbReference>
<evidence type="ECO:0000259" key="6">
    <source>
        <dbReference type="PROSITE" id="PS50045"/>
    </source>
</evidence>
<dbReference type="OrthoDB" id="9761705at2"/>
<dbReference type="InterPro" id="IPR025662">
    <property type="entry name" value="Sigma_54_int_dom_ATP-bd_1"/>
</dbReference>
<dbReference type="PANTHER" id="PTHR32071:SF113">
    <property type="entry name" value="ALGINATE BIOSYNTHESIS TRANSCRIPTIONAL REGULATORY PROTEIN ALGB"/>
    <property type="match status" value="1"/>
</dbReference>